<name>A0A0E9SMK6_ANGAN</name>
<organism evidence="1">
    <name type="scientific">Anguilla anguilla</name>
    <name type="common">European freshwater eel</name>
    <name type="synonym">Muraena anguilla</name>
    <dbReference type="NCBI Taxonomy" id="7936"/>
    <lineage>
        <taxon>Eukaryota</taxon>
        <taxon>Metazoa</taxon>
        <taxon>Chordata</taxon>
        <taxon>Craniata</taxon>
        <taxon>Vertebrata</taxon>
        <taxon>Euteleostomi</taxon>
        <taxon>Actinopterygii</taxon>
        <taxon>Neopterygii</taxon>
        <taxon>Teleostei</taxon>
        <taxon>Anguilliformes</taxon>
        <taxon>Anguillidae</taxon>
        <taxon>Anguilla</taxon>
    </lineage>
</organism>
<reference evidence="1" key="1">
    <citation type="submission" date="2014-11" db="EMBL/GenBank/DDBJ databases">
        <authorList>
            <person name="Amaro Gonzalez C."/>
        </authorList>
    </citation>
    <scope>NUCLEOTIDE SEQUENCE</scope>
</reference>
<evidence type="ECO:0000313" key="1">
    <source>
        <dbReference type="EMBL" id="JAH42467.1"/>
    </source>
</evidence>
<protein>
    <submittedName>
        <fullName evidence="1">Uncharacterized protein</fullName>
    </submittedName>
</protein>
<accession>A0A0E9SMK6</accession>
<dbReference type="EMBL" id="GBXM01066110">
    <property type="protein sequence ID" value="JAH42467.1"/>
    <property type="molecule type" value="Transcribed_RNA"/>
</dbReference>
<dbReference type="AlphaFoldDB" id="A0A0E9SMK6"/>
<sequence>MGKEIKTQKAPAHKGTLILQLHLSADGSLQSTTVYRVRGKIIHHRCYIVPYYL</sequence>
<proteinExistence type="predicted"/>
<reference evidence="1" key="2">
    <citation type="journal article" date="2015" name="Fish Shellfish Immunol.">
        <title>Early steps in the European eel (Anguilla anguilla)-Vibrio vulnificus interaction in the gills: Role of the RtxA13 toxin.</title>
        <authorList>
            <person name="Callol A."/>
            <person name="Pajuelo D."/>
            <person name="Ebbesson L."/>
            <person name="Teles M."/>
            <person name="MacKenzie S."/>
            <person name="Amaro C."/>
        </authorList>
    </citation>
    <scope>NUCLEOTIDE SEQUENCE</scope>
</reference>